<dbReference type="Proteomes" id="UP000199759">
    <property type="component" value="Unassembled WGS sequence"/>
</dbReference>
<dbReference type="PANTHER" id="PTHR48098">
    <property type="entry name" value="ENTEROCHELIN ESTERASE-RELATED"/>
    <property type="match status" value="1"/>
</dbReference>
<dbReference type="InterPro" id="IPR029058">
    <property type="entry name" value="AB_hydrolase_fold"/>
</dbReference>
<evidence type="ECO:0000313" key="2">
    <source>
        <dbReference type="Proteomes" id="UP000199759"/>
    </source>
</evidence>
<dbReference type="InterPro" id="IPR000801">
    <property type="entry name" value="Esterase-like"/>
</dbReference>
<dbReference type="STRING" id="144026.SAMN04488568_10269"/>
<dbReference type="InterPro" id="IPR050583">
    <property type="entry name" value="Mycobacterial_A85_antigen"/>
</dbReference>
<dbReference type="Pfam" id="PF00756">
    <property type="entry name" value="Esterase"/>
    <property type="match status" value="1"/>
</dbReference>
<dbReference type="SUPFAM" id="SSF53474">
    <property type="entry name" value="alpha/beta-Hydrolases"/>
    <property type="match status" value="1"/>
</dbReference>
<dbReference type="RefSeq" id="WP_091766065.1">
    <property type="nucleotide sequence ID" value="NZ_FNHG01000002.1"/>
</dbReference>
<gene>
    <name evidence="1" type="ORF">SAMN04488568_10269</name>
</gene>
<sequence length="336" mass="36918">MHKSADCPRGRIVQHWIDSKAVANNMLGDPTLRRVDVYIPAGHDGSGLPLLVDVVGFTGGGPYHTAWKNFGENVPERADRLIASGEMAPCIIAFPDCFTRLGGNQYVNSIAMGNWDDFLTQEVLGFVEGEYGCGGAGKRGLFGKSSGGYGAMMHALMHPDIWSAAASHSGDVGFDLMFATDFAHTLRRIAKHGGTIESFMAAFESSLKPAGDDIHALMILAMAATYDPDPNAYLGIRLPVTMDTCELDPVAWERWKKWDPLELVETRGEGLKSMKALYIDCGDIDQYNLVYGARRMTKRLTEMGIKHVYQEFPDDHSSVDYRMDVSLPILSKALCD</sequence>
<dbReference type="EMBL" id="FNHG01000002">
    <property type="protein sequence ID" value="SDL76382.1"/>
    <property type="molecule type" value="Genomic_DNA"/>
</dbReference>
<dbReference type="OrthoDB" id="9803578at2"/>
<reference evidence="1 2" key="1">
    <citation type="submission" date="2016-10" db="EMBL/GenBank/DDBJ databases">
        <authorList>
            <person name="de Groot N.N."/>
        </authorList>
    </citation>
    <scope>NUCLEOTIDE SEQUENCE [LARGE SCALE GENOMIC DNA]</scope>
    <source>
        <strain evidence="1 2">DSM 16077</strain>
    </source>
</reference>
<organism evidence="1 2">
    <name type="scientific">Maricaulis salignorans</name>
    <dbReference type="NCBI Taxonomy" id="144026"/>
    <lineage>
        <taxon>Bacteria</taxon>
        <taxon>Pseudomonadati</taxon>
        <taxon>Pseudomonadota</taxon>
        <taxon>Alphaproteobacteria</taxon>
        <taxon>Maricaulales</taxon>
        <taxon>Maricaulaceae</taxon>
        <taxon>Maricaulis</taxon>
    </lineage>
</organism>
<name>A0A1G9MQ10_9PROT</name>
<proteinExistence type="predicted"/>
<dbReference type="Gene3D" id="3.40.50.1820">
    <property type="entry name" value="alpha/beta hydrolase"/>
    <property type="match status" value="1"/>
</dbReference>
<keyword evidence="2" id="KW-1185">Reference proteome</keyword>
<dbReference type="AlphaFoldDB" id="A0A1G9MQ10"/>
<evidence type="ECO:0000313" key="1">
    <source>
        <dbReference type="EMBL" id="SDL76382.1"/>
    </source>
</evidence>
<protein>
    <submittedName>
        <fullName evidence="1">Putative esterase</fullName>
    </submittedName>
</protein>
<accession>A0A1G9MQ10</accession>